<proteinExistence type="predicted"/>
<sequence length="435" mass="47703">MEVSISLSEQRNKLLETYKGSSINALPTPSFIVDLNVVKDNCRRMLQGLEAISPDLRFRAHVKTHKTAEIVRLQLDNGRKQHSVVASTISEIRGLAALVQDGTVKDILYGIPPTKSKIPTLAAIAQDLHASGATLRLMIDSALQLQFLREYSESHPNHALPWSIFIKVNVGDNRAGQTLAASELTEVIRQAVFGKNVQLYGFYAHAGGSYSSRSVDSASEYLVKEVGGVYEAAALAKSILLPAEAGRQRFVLSIGATPTAHTSAIAGESITSLFTKVMENDELEIHAGNYAMLDMQQVATGLVSPSDVAGRVVAEVISYYSDRNEYLIDAGVLALAREPGRIPGIATIMGQRVSGERWIVGRVSQEHGIITKRTETIDDVLEESLDETTIPKSWTPGDRVVLLPQHSCITSSMYQWYFIVENDIVVDVFIPWRGW</sequence>
<organism evidence="1 2">
    <name type="scientific">Lipomyces orientalis</name>
    <dbReference type="NCBI Taxonomy" id="1233043"/>
    <lineage>
        <taxon>Eukaryota</taxon>
        <taxon>Fungi</taxon>
        <taxon>Dikarya</taxon>
        <taxon>Ascomycota</taxon>
        <taxon>Saccharomycotina</taxon>
        <taxon>Lipomycetes</taxon>
        <taxon>Lipomycetales</taxon>
        <taxon>Lipomycetaceae</taxon>
        <taxon>Lipomyces</taxon>
    </lineage>
</organism>
<protein>
    <submittedName>
        <fullName evidence="1">Uncharacterized protein</fullName>
    </submittedName>
</protein>
<dbReference type="EMBL" id="MU970133">
    <property type="protein sequence ID" value="KAK9320352.1"/>
    <property type="molecule type" value="Genomic_DNA"/>
</dbReference>
<accession>A0ACC3THK1</accession>
<name>A0ACC3THK1_9ASCO</name>
<keyword evidence="2" id="KW-1185">Reference proteome</keyword>
<reference evidence="2" key="1">
    <citation type="journal article" date="2024" name="Front. Bioeng. Biotechnol.">
        <title>Genome-scale model development and genomic sequencing of the oleaginous clade Lipomyces.</title>
        <authorList>
            <person name="Czajka J.J."/>
            <person name="Han Y."/>
            <person name="Kim J."/>
            <person name="Mondo S.J."/>
            <person name="Hofstad B.A."/>
            <person name="Robles A."/>
            <person name="Haridas S."/>
            <person name="Riley R."/>
            <person name="LaButti K."/>
            <person name="Pangilinan J."/>
            <person name="Andreopoulos W."/>
            <person name="Lipzen A."/>
            <person name="Yan J."/>
            <person name="Wang M."/>
            <person name="Ng V."/>
            <person name="Grigoriev I.V."/>
            <person name="Spatafora J.W."/>
            <person name="Magnuson J.K."/>
            <person name="Baker S.E."/>
            <person name="Pomraning K.R."/>
        </authorList>
    </citation>
    <scope>NUCLEOTIDE SEQUENCE [LARGE SCALE GENOMIC DNA]</scope>
    <source>
        <strain evidence="2">CBS 10300</strain>
    </source>
</reference>
<comment type="caution">
    <text evidence="1">The sequence shown here is derived from an EMBL/GenBank/DDBJ whole genome shotgun (WGS) entry which is preliminary data.</text>
</comment>
<evidence type="ECO:0000313" key="1">
    <source>
        <dbReference type="EMBL" id="KAK9320352.1"/>
    </source>
</evidence>
<dbReference type="Proteomes" id="UP001489719">
    <property type="component" value="Unassembled WGS sequence"/>
</dbReference>
<evidence type="ECO:0000313" key="2">
    <source>
        <dbReference type="Proteomes" id="UP001489719"/>
    </source>
</evidence>
<gene>
    <name evidence="1" type="ORF">V1517DRAFT_329686</name>
</gene>